<dbReference type="EMBL" id="AVCI01000001">
    <property type="protein sequence ID" value="KFN44904.1"/>
    <property type="molecule type" value="Genomic_DNA"/>
</dbReference>
<sequence>MTPAFRPLLAMLALTLVSGSAEAAKKPAAPAAPAACADFYGNVNAAWLKAHPLPAGADSFSRWDELNALAAQQTRDLTRSGTRVGDGRASALLADLIASGQDENGMDAASKAALAPLLARVDAIKKPKDLAQALIALQAAGVPVVYDFDVLRDPQNGQPRATLIPNGLGLADPAFYGSADPELQRVGGLYRAYLADLLKFSGVPGDKLAEQTSQAITLENELAQAMAAPTAQSQSPAAAAKAYPQLLLADFLKSQGVAAAEITIQQPNYFRNVDRMIAKTPVPQWKAYLRAQILHSMAPTLASDYRRAYASLVDDGIAKRQPRTQTDRVALLVQEEAADLLSAAYAERYVSAAQEQKADAIGAAIRAAGKRAIDRATWLDADAKTAANKQLDAMYLAIGKPMIPVAFTSLAFNRDQYAANVLALRRWQRARAIARLERPIWPWPVSQTHPVVGFEPAENRLIVTAAALQAPVFSGQSDGADYGALGALMAQQISTGMHMPANVEQAWATRSQPLVAQYNAYTVVGANKVNGERTRAQNAADLVGVEIAWDAFNTQSTPDFAAKKAFFVAWGSLWARQDRDAALVASMPTATYAPAKWRVNGTVVNQPLFPKIFACKAGQPMFKADKDMVSLLR</sequence>
<keyword evidence="11" id="KW-1185">Reference proteome</keyword>
<evidence type="ECO:0000256" key="1">
    <source>
        <dbReference type="ARBA" id="ARBA00001947"/>
    </source>
</evidence>
<dbReference type="PANTHER" id="PTHR11733:SF133">
    <property type="entry name" value="PHOSPHATE-REGULATING NEUTRAL ENDOPEPTIDASE PHEX"/>
    <property type="match status" value="1"/>
</dbReference>
<organism evidence="10 11">
    <name type="scientific">Arenimonas oryziterrae DSM 21050 = YC6267</name>
    <dbReference type="NCBI Taxonomy" id="1121015"/>
    <lineage>
        <taxon>Bacteria</taxon>
        <taxon>Pseudomonadati</taxon>
        <taxon>Pseudomonadota</taxon>
        <taxon>Gammaproteobacteria</taxon>
        <taxon>Lysobacterales</taxon>
        <taxon>Lysobacteraceae</taxon>
        <taxon>Arenimonas</taxon>
    </lineage>
</organism>
<dbReference type="Gene3D" id="1.10.1380.10">
    <property type="entry name" value="Neutral endopeptidase , domain2"/>
    <property type="match status" value="1"/>
</dbReference>
<keyword evidence="4" id="KW-0378">Hydrolase</keyword>
<evidence type="ECO:0000256" key="2">
    <source>
        <dbReference type="ARBA" id="ARBA00022670"/>
    </source>
</evidence>
<dbReference type="Proteomes" id="UP000029385">
    <property type="component" value="Unassembled WGS sequence"/>
</dbReference>
<dbReference type="CDD" id="cd08662">
    <property type="entry name" value="M13"/>
    <property type="match status" value="1"/>
</dbReference>
<reference evidence="10 11" key="1">
    <citation type="submission" date="2013-09" db="EMBL/GenBank/DDBJ databases">
        <title>Genome sequencing of Arenimonas oryziterrae.</title>
        <authorList>
            <person name="Chen F."/>
            <person name="Wang G."/>
        </authorList>
    </citation>
    <scope>NUCLEOTIDE SEQUENCE [LARGE SCALE GENOMIC DNA]</scope>
    <source>
        <strain evidence="10 11">YC6267</strain>
    </source>
</reference>
<dbReference type="InterPro" id="IPR008753">
    <property type="entry name" value="Peptidase_M13_N"/>
</dbReference>
<dbReference type="eggNOG" id="COG3590">
    <property type="taxonomic scope" value="Bacteria"/>
</dbReference>
<dbReference type="GO" id="GO:0046872">
    <property type="term" value="F:metal ion binding"/>
    <property type="evidence" value="ECO:0007669"/>
    <property type="project" value="UniProtKB-KW"/>
</dbReference>
<dbReference type="InterPro" id="IPR000718">
    <property type="entry name" value="Peptidase_M13"/>
</dbReference>
<keyword evidence="7" id="KW-0732">Signal</keyword>
<feature type="domain" description="Peptidase M13 N-terminal" evidence="9">
    <location>
        <begin position="36"/>
        <end position="401"/>
    </location>
</feature>
<dbReference type="GO" id="GO:0016485">
    <property type="term" value="P:protein processing"/>
    <property type="evidence" value="ECO:0007669"/>
    <property type="project" value="TreeGrafter"/>
</dbReference>
<protein>
    <recommendedName>
        <fullName evidence="12">Peptidase M13 N-terminal domain-containing protein</fullName>
    </recommendedName>
</protein>
<evidence type="ECO:0000256" key="7">
    <source>
        <dbReference type="SAM" id="SignalP"/>
    </source>
</evidence>
<dbReference type="RefSeq" id="WP_022969072.1">
    <property type="nucleotide sequence ID" value="NZ_ATVD01000002.1"/>
</dbReference>
<dbReference type="GO" id="GO:0004222">
    <property type="term" value="F:metalloendopeptidase activity"/>
    <property type="evidence" value="ECO:0007669"/>
    <property type="project" value="InterPro"/>
</dbReference>
<dbReference type="SUPFAM" id="SSF55486">
    <property type="entry name" value="Metalloproteases ('zincins'), catalytic domain"/>
    <property type="match status" value="1"/>
</dbReference>
<evidence type="ECO:0000256" key="5">
    <source>
        <dbReference type="ARBA" id="ARBA00022833"/>
    </source>
</evidence>
<dbReference type="InterPro" id="IPR018497">
    <property type="entry name" value="Peptidase_M13_C"/>
</dbReference>
<evidence type="ECO:0000256" key="3">
    <source>
        <dbReference type="ARBA" id="ARBA00022723"/>
    </source>
</evidence>
<comment type="caution">
    <text evidence="10">The sequence shown here is derived from an EMBL/GenBank/DDBJ whole genome shotgun (WGS) entry which is preliminary data.</text>
</comment>
<keyword evidence="2" id="KW-0645">Protease</keyword>
<dbReference type="Pfam" id="PF01431">
    <property type="entry name" value="Peptidase_M13"/>
    <property type="match status" value="1"/>
</dbReference>
<evidence type="ECO:0000313" key="10">
    <source>
        <dbReference type="EMBL" id="KFN44904.1"/>
    </source>
</evidence>
<keyword evidence="6" id="KW-0482">Metalloprotease</keyword>
<accession>A0A091B1Y1</accession>
<comment type="cofactor">
    <cofactor evidence="1">
        <name>Zn(2+)</name>
        <dbReference type="ChEBI" id="CHEBI:29105"/>
    </cofactor>
</comment>
<dbReference type="GO" id="GO:0005886">
    <property type="term" value="C:plasma membrane"/>
    <property type="evidence" value="ECO:0007669"/>
    <property type="project" value="TreeGrafter"/>
</dbReference>
<dbReference type="InterPro" id="IPR042089">
    <property type="entry name" value="Peptidase_M13_dom_2"/>
</dbReference>
<dbReference type="Pfam" id="PF05649">
    <property type="entry name" value="Peptidase_M13_N"/>
    <property type="match status" value="1"/>
</dbReference>
<gene>
    <name evidence="10" type="ORF">N789_02475</name>
</gene>
<evidence type="ECO:0000256" key="6">
    <source>
        <dbReference type="ARBA" id="ARBA00023049"/>
    </source>
</evidence>
<feature type="chain" id="PRO_5001870746" description="Peptidase M13 N-terminal domain-containing protein" evidence="7">
    <location>
        <begin position="24"/>
        <end position="633"/>
    </location>
</feature>
<keyword evidence="3" id="KW-0479">Metal-binding</keyword>
<dbReference type="OrthoDB" id="9775677at2"/>
<dbReference type="InterPro" id="IPR024079">
    <property type="entry name" value="MetalloPept_cat_dom_sf"/>
</dbReference>
<proteinExistence type="predicted"/>
<name>A0A091B1Y1_9GAMM</name>
<feature type="signal peptide" evidence="7">
    <location>
        <begin position="1"/>
        <end position="23"/>
    </location>
</feature>
<evidence type="ECO:0000259" key="8">
    <source>
        <dbReference type="Pfam" id="PF01431"/>
    </source>
</evidence>
<dbReference type="STRING" id="1121015.GCA_000420545_01440"/>
<keyword evidence="5" id="KW-0862">Zinc</keyword>
<dbReference type="PATRIC" id="fig|1121015.4.peg.488"/>
<evidence type="ECO:0000313" key="11">
    <source>
        <dbReference type="Proteomes" id="UP000029385"/>
    </source>
</evidence>
<feature type="domain" description="Peptidase M13 C-terminal" evidence="8">
    <location>
        <begin position="455"/>
        <end position="626"/>
    </location>
</feature>
<evidence type="ECO:0000259" key="9">
    <source>
        <dbReference type="Pfam" id="PF05649"/>
    </source>
</evidence>
<dbReference type="PANTHER" id="PTHR11733">
    <property type="entry name" value="ZINC METALLOPROTEASE FAMILY M13 NEPRILYSIN-RELATED"/>
    <property type="match status" value="1"/>
</dbReference>
<dbReference type="PROSITE" id="PS51885">
    <property type="entry name" value="NEPRILYSIN"/>
    <property type="match status" value="1"/>
</dbReference>
<dbReference type="Gene3D" id="3.40.390.10">
    <property type="entry name" value="Collagenase (Catalytic Domain)"/>
    <property type="match status" value="1"/>
</dbReference>
<evidence type="ECO:0000256" key="4">
    <source>
        <dbReference type="ARBA" id="ARBA00022801"/>
    </source>
</evidence>
<evidence type="ECO:0008006" key="12">
    <source>
        <dbReference type="Google" id="ProtNLM"/>
    </source>
</evidence>
<dbReference type="AlphaFoldDB" id="A0A091B1Y1"/>